<feature type="binding site" evidence="6">
    <location>
        <position position="235"/>
    </location>
    <ligand>
        <name>FAD</name>
        <dbReference type="ChEBI" id="CHEBI:57692"/>
    </ligand>
</feature>
<evidence type="ECO:0000313" key="9">
    <source>
        <dbReference type="EMBL" id="VEE04952.1"/>
    </source>
</evidence>
<dbReference type="EMBL" id="LR134289">
    <property type="protein sequence ID" value="VEE04952.1"/>
    <property type="molecule type" value="Genomic_DNA"/>
</dbReference>
<dbReference type="PANTHER" id="PTHR11455:SF22">
    <property type="entry name" value="CRYPTOCHROME DASH"/>
    <property type="match status" value="1"/>
</dbReference>
<dbReference type="InterPro" id="IPR005101">
    <property type="entry name" value="Cryptochr/Photolyase_FAD-bd"/>
</dbReference>
<keyword evidence="3 6" id="KW-0285">Flavoprotein</keyword>
<feature type="binding site" evidence="6">
    <location>
        <begin position="288"/>
        <end position="295"/>
    </location>
    <ligand>
        <name>FAD</name>
        <dbReference type="ChEBI" id="CHEBI:57692"/>
    </ligand>
</feature>
<dbReference type="NCBIfam" id="TIGR02765">
    <property type="entry name" value="crypto_DASH"/>
    <property type="match status" value="1"/>
</dbReference>
<dbReference type="GO" id="GO:0000719">
    <property type="term" value="P:photoreactive repair"/>
    <property type="evidence" value="ECO:0007669"/>
    <property type="project" value="TreeGrafter"/>
</dbReference>
<dbReference type="PANTHER" id="PTHR11455">
    <property type="entry name" value="CRYPTOCHROME"/>
    <property type="match status" value="1"/>
</dbReference>
<sequence length="432" mass="51827">MPKKQKINILWFTKDLRTRDSESLYNIMQEDLPFLAVFVFDSDLFAQKQFGFRKIGKYRARFLLESIEDLKQRLAKKNIPLLVRQNKTENVFEEIAKEFEIVKIFCQQEWTKEETDLQTKIRKTVPYAFWEKSYSQFLLHPFFVCKVLDKIPDLFTTFRNKIEKNLLIRPEFETEQLICYKSEIHFESDKITLRSLGFEDFDTDARSAFPFPGGETEGLRRLHSYFPETQHLSRYKETRNGLVGTEYSSKFSPWLSCGSLSAVTIYHEIKRFEKKFGSNESTYWLFFELLWRDFFRYVSLQHKDLIFRKKGITHRQYSASHHQELIRKWKNGETTSDFVNANMIELQKTGWMSNRGRQNAASYFCKTLNQDWRIGAAYFEEMLIDYDVHSNYGNWMYLAGVGNDSRNRTFNPERQAELYDPKQEFRRLWLKM</sequence>
<evidence type="ECO:0000256" key="1">
    <source>
        <dbReference type="ARBA" id="ARBA00005862"/>
    </source>
</evidence>
<evidence type="ECO:0000256" key="3">
    <source>
        <dbReference type="ARBA" id="ARBA00022630"/>
    </source>
</evidence>
<dbReference type="GeneID" id="93022300"/>
<dbReference type="KEGG" id="cgle:NCTC11432_00528"/>
<keyword evidence="4 6" id="KW-0274">FAD</keyword>
<protein>
    <recommendedName>
        <fullName evidence="2 7">Cryptochrome DASH</fullName>
    </recommendedName>
</protein>
<dbReference type="Pfam" id="PF00875">
    <property type="entry name" value="DNA_photolyase"/>
    <property type="match status" value="1"/>
</dbReference>
<dbReference type="InterPro" id="IPR014729">
    <property type="entry name" value="Rossmann-like_a/b/a_fold"/>
</dbReference>
<feature type="binding site" evidence="6">
    <location>
        <begin position="248"/>
        <end position="252"/>
    </location>
    <ligand>
        <name>FAD</name>
        <dbReference type="ChEBI" id="CHEBI:57692"/>
    </ligand>
</feature>
<reference evidence="9 10" key="1">
    <citation type="submission" date="2018-12" db="EMBL/GenBank/DDBJ databases">
        <authorList>
            <consortium name="Pathogen Informatics"/>
        </authorList>
    </citation>
    <scope>NUCLEOTIDE SEQUENCE [LARGE SCALE GENOMIC DNA]</scope>
    <source>
        <strain evidence="9 10">NCTC11432</strain>
    </source>
</reference>
<evidence type="ECO:0000256" key="2">
    <source>
        <dbReference type="ARBA" id="ARBA00017881"/>
    </source>
</evidence>
<feature type="domain" description="Photolyase/cryptochrome alpha/beta" evidence="8">
    <location>
        <begin position="6"/>
        <end position="145"/>
    </location>
</feature>
<evidence type="ECO:0000313" key="10">
    <source>
        <dbReference type="Proteomes" id="UP000279227"/>
    </source>
</evidence>
<keyword evidence="5 7" id="KW-0157">Chromophore</keyword>
<dbReference type="Gene3D" id="1.25.40.80">
    <property type="match status" value="1"/>
</dbReference>
<dbReference type="Proteomes" id="UP000279227">
    <property type="component" value="Chromosome"/>
</dbReference>
<comment type="cofactor">
    <cofactor evidence="6 7">
        <name>FAD</name>
        <dbReference type="ChEBI" id="CHEBI:57692"/>
    </cofactor>
    <text evidence="6 7">Binds 1 FAD per subunit.</text>
</comment>
<dbReference type="AlphaFoldDB" id="A0A3S4M416"/>
<comment type="cofactor">
    <cofactor evidence="7">
        <name>(6R)-5,10-methylene-5,6,7,8-tetrahydrofolate</name>
        <dbReference type="ChEBI" id="CHEBI:15636"/>
    </cofactor>
    <text evidence="7">Binds 1 5,10-methenyltetrahydrofolate (MTHF) per subunit.</text>
</comment>
<dbReference type="Gene3D" id="1.10.579.10">
    <property type="entry name" value="DNA Cyclobutane Dipyrimidine Photolyase, subunit A, domain 3"/>
    <property type="match status" value="1"/>
</dbReference>
<feature type="binding site" evidence="6">
    <location>
        <begin position="385"/>
        <end position="387"/>
    </location>
    <ligand>
        <name>FAD</name>
        <dbReference type="ChEBI" id="CHEBI:57692"/>
    </ligand>
</feature>
<evidence type="ECO:0000259" key="8">
    <source>
        <dbReference type="PROSITE" id="PS51645"/>
    </source>
</evidence>
<dbReference type="Gene3D" id="3.40.50.620">
    <property type="entry name" value="HUPs"/>
    <property type="match status" value="1"/>
</dbReference>
<dbReference type="RefSeq" id="WP_002979730.1">
    <property type="nucleotide sequence ID" value="NZ_CP068486.1"/>
</dbReference>
<dbReference type="InterPro" id="IPR014133">
    <property type="entry name" value="Cry_DASH"/>
</dbReference>
<dbReference type="SUPFAM" id="SSF52425">
    <property type="entry name" value="Cryptochrome/photolyase, N-terminal domain"/>
    <property type="match status" value="1"/>
</dbReference>
<dbReference type="Pfam" id="PF03441">
    <property type="entry name" value="FAD_binding_7"/>
    <property type="match status" value="1"/>
</dbReference>
<dbReference type="InterPro" id="IPR002081">
    <property type="entry name" value="Cryptochrome/DNA_photolyase_1"/>
</dbReference>
<dbReference type="OrthoDB" id="9772484at2"/>
<gene>
    <name evidence="9" type="primary">cry</name>
    <name evidence="9" type="ORF">NCTC11432_00528</name>
</gene>
<evidence type="ECO:0000256" key="6">
    <source>
        <dbReference type="PIRSR" id="PIRSR602081-1"/>
    </source>
</evidence>
<proteinExistence type="inferred from homology"/>
<dbReference type="PROSITE" id="PS51645">
    <property type="entry name" value="PHR_CRY_ALPHA_BETA"/>
    <property type="match status" value="1"/>
</dbReference>
<dbReference type="InterPro" id="IPR036134">
    <property type="entry name" value="Crypto/Photolyase_FAD-like_sf"/>
</dbReference>
<organism evidence="9 10">
    <name type="scientific">Chryseobacterium gleum</name>
    <name type="common">Flavobacterium gleum</name>
    <dbReference type="NCBI Taxonomy" id="250"/>
    <lineage>
        <taxon>Bacteria</taxon>
        <taxon>Pseudomonadati</taxon>
        <taxon>Bacteroidota</taxon>
        <taxon>Flavobacteriia</taxon>
        <taxon>Flavobacteriales</taxon>
        <taxon>Weeksellaceae</taxon>
        <taxon>Chryseobacterium group</taxon>
        <taxon>Chryseobacterium</taxon>
    </lineage>
</organism>
<name>A0A3S4M416_CHRGE</name>
<evidence type="ECO:0000256" key="7">
    <source>
        <dbReference type="RuleBase" id="RU367151"/>
    </source>
</evidence>
<dbReference type="InterPro" id="IPR036155">
    <property type="entry name" value="Crypto/Photolyase_N_sf"/>
</dbReference>
<dbReference type="STRING" id="525257.HMPREF0204_13949"/>
<accession>A0A3S4M416</accession>
<comment type="similarity">
    <text evidence="1 7">Belongs to the DNA photolyase class-1 family.</text>
</comment>
<dbReference type="GO" id="GO:0003904">
    <property type="term" value="F:deoxyribodipyrimidine photo-lyase activity"/>
    <property type="evidence" value="ECO:0007669"/>
    <property type="project" value="TreeGrafter"/>
</dbReference>
<evidence type="ECO:0000256" key="4">
    <source>
        <dbReference type="ARBA" id="ARBA00022827"/>
    </source>
</evidence>
<dbReference type="SUPFAM" id="SSF48173">
    <property type="entry name" value="Cryptochrome/photolyase FAD-binding domain"/>
    <property type="match status" value="1"/>
</dbReference>
<dbReference type="InterPro" id="IPR006050">
    <property type="entry name" value="DNA_photolyase_N"/>
</dbReference>
<comment type="function">
    <text evidence="7">May have a photoreceptor function.</text>
</comment>
<evidence type="ECO:0000256" key="5">
    <source>
        <dbReference type="ARBA" id="ARBA00022991"/>
    </source>
</evidence>
<dbReference type="GO" id="GO:0071949">
    <property type="term" value="F:FAD binding"/>
    <property type="evidence" value="ECO:0007669"/>
    <property type="project" value="TreeGrafter"/>
</dbReference>
<dbReference type="GO" id="GO:0003677">
    <property type="term" value="F:DNA binding"/>
    <property type="evidence" value="ECO:0007669"/>
    <property type="project" value="TreeGrafter"/>
</dbReference>